<dbReference type="InterPro" id="IPR013830">
    <property type="entry name" value="SGNH_hydro"/>
</dbReference>
<comment type="caution">
    <text evidence="3">The sequence shown here is derived from an EMBL/GenBank/DDBJ whole genome shotgun (WGS) entry which is preliminary data.</text>
</comment>
<dbReference type="Pfam" id="PF13472">
    <property type="entry name" value="Lipase_GDSL_2"/>
    <property type="match status" value="1"/>
</dbReference>
<dbReference type="InterPro" id="IPR053140">
    <property type="entry name" value="GDSL_Rv0518-like"/>
</dbReference>
<organism evidence="3 4">
    <name type="scientific">Neoarthrinium moseri</name>
    <dbReference type="NCBI Taxonomy" id="1658444"/>
    <lineage>
        <taxon>Eukaryota</taxon>
        <taxon>Fungi</taxon>
        <taxon>Dikarya</taxon>
        <taxon>Ascomycota</taxon>
        <taxon>Pezizomycotina</taxon>
        <taxon>Sordariomycetes</taxon>
        <taxon>Xylariomycetidae</taxon>
        <taxon>Amphisphaeriales</taxon>
        <taxon>Apiosporaceae</taxon>
        <taxon>Neoarthrinium</taxon>
    </lineage>
</organism>
<evidence type="ECO:0000259" key="2">
    <source>
        <dbReference type="Pfam" id="PF13472"/>
    </source>
</evidence>
<dbReference type="CDD" id="cd01830">
    <property type="entry name" value="XynE_like"/>
    <property type="match status" value="1"/>
</dbReference>
<feature type="domain" description="SGNH hydrolase-type esterase" evidence="2">
    <location>
        <begin position="231"/>
        <end position="424"/>
    </location>
</feature>
<dbReference type="Proteomes" id="UP000829685">
    <property type="component" value="Unassembled WGS sequence"/>
</dbReference>
<name>A0A9P9WM02_9PEZI</name>
<dbReference type="PANTHER" id="PTHR43784">
    <property type="entry name" value="GDSL-LIKE LIPASE/ACYLHYDROLASE, PUTATIVE (AFU_ORTHOLOGUE AFUA_2G00820)-RELATED"/>
    <property type="match status" value="1"/>
</dbReference>
<dbReference type="InterPro" id="IPR036514">
    <property type="entry name" value="SGNH_hydro_sf"/>
</dbReference>
<dbReference type="PANTHER" id="PTHR43784:SF3">
    <property type="entry name" value="GDSL FAMILY LIPASE"/>
    <property type="match status" value="1"/>
</dbReference>
<evidence type="ECO:0000313" key="3">
    <source>
        <dbReference type="EMBL" id="KAI1870223.1"/>
    </source>
</evidence>
<dbReference type="SUPFAM" id="SSF52266">
    <property type="entry name" value="SGNH hydrolase"/>
    <property type="match status" value="1"/>
</dbReference>
<gene>
    <name evidence="3" type="ORF">JX265_006393</name>
</gene>
<dbReference type="Gene3D" id="3.40.50.1110">
    <property type="entry name" value="SGNH hydrolase"/>
    <property type="match status" value="1"/>
</dbReference>
<feature type="signal peptide" evidence="1">
    <location>
        <begin position="1"/>
        <end position="26"/>
    </location>
</feature>
<accession>A0A9P9WM02</accession>
<reference evidence="3" key="1">
    <citation type="submission" date="2021-03" db="EMBL/GenBank/DDBJ databases">
        <title>Revisited historic fungal species revealed as producer of novel bioactive compounds through whole genome sequencing and comparative genomics.</title>
        <authorList>
            <person name="Vignolle G.A."/>
            <person name="Hochenegger N."/>
            <person name="Mach R.L."/>
            <person name="Mach-Aigner A.R."/>
            <person name="Javad Rahimi M."/>
            <person name="Salim K.A."/>
            <person name="Chan C.M."/>
            <person name="Lim L.B.L."/>
            <person name="Cai F."/>
            <person name="Druzhinina I.S."/>
            <person name="U'Ren J.M."/>
            <person name="Derntl C."/>
        </authorList>
    </citation>
    <scope>NUCLEOTIDE SEQUENCE</scope>
    <source>
        <strain evidence="3">TUCIM 5799</strain>
    </source>
</reference>
<keyword evidence="1" id="KW-0732">Signal</keyword>
<keyword evidence="4" id="KW-1185">Reference proteome</keyword>
<evidence type="ECO:0000256" key="1">
    <source>
        <dbReference type="SAM" id="SignalP"/>
    </source>
</evidence>
<feature type="chain" id="PRO_5040247694" description="SGNH hydrolase-type esterase domain-containing protein" evidence="1">
    <location>
        <begin position="27"/>
        <end position="445"/>
    </location>
</feature>
<proteinExistence type="predicted"/>
<evidence type="ECO:0000313" key="4">
    <source>
        <dbReference type="Proteomes" id="UP000829685"/>
    </source>
</evidence>
<dbReference type="EMBL" id="JAFIMR010000014">
    <property type="protein sequence ID" value="KAI1870223.1"/>
    <property type="molecule type" value="Genomic_DNA"/>
</dbReference>
<sequence length="445" mass="46894">MYNSNHQTQTLRAALLLVLFIFGSLGLATDQKNDCKKNRWVDIWASMPQLTEPANLPPVPFNGTGVVFENTTLRQTIRATLPASTLRLQISNAFGGSDLPVTAASIALSSNGSAGISSIKPGTARPLTFSGGSANFTIPQGALVVSDPVLDFPVVAGSIVTISLYLAGGQTTNSITSHPGSRTTSYSVRGNHVDATDLDIADPTTQKADHWYFISTLSAYLPAAASSALVVVGDSISDGRGSTTNANDRWPDNLSKNLQAHGLTAGISVLNLAAGGNRVLNDGLGPNALGRIDRDVLSASGVGYVLVYEGVNDIGTASVDPVSQASIGTRLIAAYDQIITRLHARGVPVFGATITPFSGPGQTYSDPERERTRQRVNAWIRDGGRFDAVVDFDAVVRNATQPDQLAAEYNSGDYLHLNPAGYRAMGAGVDLTLFERFADGVDSMI</sequence>
<dbReference type="AlphaFoldDB" id="A0A9P9WM02"/>
<protein>
    <recommendedName>
        <fullName evidence="2">SGNH hydrolase-type esterase domain-containing protein</fullName>
    </recommendedName>
</protein>